<gene>
    <name evidence="1" type="ORF">V6N12_001486</name>
</gene>
<protein>
    <submittedName>
        <fullName evidence="1">Uncharacterized protein</fullName>
    </submittedName>
</protein>
<organism evidence="1 2">
    <name type="scientific">Hibiscus sabdariffa</name>
    <name type="common">roselle</name>
    <dbReference type="NCBI Taxonomy" id="183260"/>
    <lineage>
        <taxon>Eukaryota</taxon>
        <taxon>Viridiplantae</taxon>
        <taxon>Streptophyta</taxon>
        <taxon>Embryophyta</taxon>
        <taxon>Tracheophyta</taxon>
        <taxon>Spermatophyta</taxon>
        <taxon>Magnoliopsida</taxon>
        <taxon>eudicotyledons</taxon>
        <taxon>Gunneridae</taxon>
        <taxon>Pentapetalae</taxon>
        <taxon>rosids</taxon>
        <taxon>malvids</taxon>
        <taxon>Malvales</taxon>
        <taxon>Malvaceae</taxon>
        <taxon>Malvoideae</taxon>
        <taxon>Hibiscus</taxon>
    </lineage>
</organism>
<evidence type="ECO:0000313" key="2">
    <source>
        <dbReference type="Proteomes" id="UP001472677"/>
    </source>
</evidence>
<dbReference type="Proteomes" id="UP001472677">
    <property type="component" value="Unassembled WGS sequence"/>
</dbReference>
<accession>A0ABR2BQP8</accession>
<reference evidence="1 2" key="1">
    <citation type="journal article" date="2024" name="G3 (Bethesda)">
        <title>Genome assembly of Hibiscus sabdariffa L. provides insights into metabolisms of medicinal natural products.</title>
        <authorList>
            <person name="Kim T."/>
        </authorList>
    </citation>
    <scope>NUCLEOTIDE SEQUENCE [LARGE SCALE GENOMIC DNA]</scope>
    <source>
        <strain evidence="1">TK-2024</strain>
        <tissue evidence="1">Old leaves</tissue>
    </source>
</reference>
<name>A0ABR2BQP8_9ROSI</name>
<keyword evidence="2" id="KW-1185">Reference proteome</keyword>
<proteinExistence type="predicted"/>
<dbReference type="EMBL" id="JBBPBM010000091">
    <property type="protein sequence ID" value="KAK8509479.1"/>
    <property type="molecule type" value="Genomic_DNA"/>
</dbReference>
<evidence type="ECO:0000313" key="1">
    <source>
        <dbReference type="EMBL" id="KAK8509479.1"/>
    </source>
</evidence>
<sequence>MGDWWTGFFKFIRACSILDVELVNLVVANPAPYCLRGRESSSFGTTYCSTIESDGLPKLGRVDSFGLQIFASPLTAIVELVHEDLEGCIYGSVCRGVD</sequence>
<comment type="caution">
    <text evidence="1">The sequence shown here is derived from an EMBL/GenBank/DDBJ whole genome shotgun (WGS) entry which is preliminary data.</text>
</comment>